<gene>
    <name evidence="1" type="ORF">PBD2.006</name>
</gene>
<name>Q6XNE0_RHOER</name>
<geneLocation type="plasmid" evidence="1">
    <name>pBD2</name>
</geneLocation>
<keyword evidence="1" id="KW-0614">Plasmid</keyword>
<organism evidence="1">
    <name type="scientific">Rhodococcus erythropolis</name>
    <name type="common">Arthrobacter picolinophilus</name>
    <dbReference type="NCBI Taxonomy" id="1833"/>
    <lineage>
        <taxon>Bacteria</taxon>
        <taxon>Bacillati</taxon>
        <taxon>Actinomycetota</taxon>
        <taxon>Actinomycetes</taxon>
        <taxon>Mycobacteriales</taxon>
        <taxon>Nocardiaceae</taxon>
        <taxon>Rhodococcus</taxon>
        <taxon>Rhodococcus erythropolis group</taxon>
    </lineage>
</organism>
<protein>
    <submittedName>
        <fullName evidence="1">Putative regulatory protein</fullName>
    </submittedName>
</protein>
<proteinExistence type="predicted"/>
<reference evidence="1" key="1">
    <citation type="journal article" date="2003" name="J. Bacteriol.">
        <title>Complete nucleotide sequence and genetic organization of the 210-kilobase linear plasmid of Rhodococcus erythropolis BD2.</title>
        <authorList>
            <person name="Stecker C."/>
            <person name="Johann A."/>
            <person name="Herzberg C."/>
            <person name="Averhoff B."/>
            <person name="Gottschalk G."/>
        </authorList>
    </citation>
    <scope>NUCLEOTIDE SEQUENCE</scope>
    <source>
        <strain evidence="1">BD2</strain>
        <plasmid evidence="1">pBD2</plasmid>
    </source>
</reference>
<evidence type="ECO:0000313" key="1">
    <source>
        <dbReference type="EMBL" id="AAP73891.1"/>
    </source>
</evidence>
<accession>Q6XNE0</accession>
<sequence>MMARKDTNKDPGRRSKIFGALTGRSGALVSPGRGAPDVRGLLIAAYGFTKRGGLNTADAAKDLGVTQRTVQRWVATEGHQRIGKPKADTLQKLAKKSRQVATTQRGRKAALASFRATSKGKALANRGGHLRVRGHQGPSAAGKTYKRDRQIQLELTPADVEAMWSAFEQNGDEGVSKWMTNHADEQYVAGWEFERIDEIGIDRP</sequence>
<dbReference type="AlphaFoldDB" id="Q6XNE0"/>
<dbReference type="EMBL" id="AY223810">
    <property type="protein sequence ID" value="AAP73891.1"/>
    <property type="molecule type" value="Genomic_DNA"/>
</dbReference>